<dbReference type="PANTHER" id="PTHR21022">
    <property type="entry name" value="PREPHENATE DEHYDRATASE P PROTEIN"/>
    <property type="match status" value="1"/>
</dbReference>
<feature type="domain" description="ACT" evidence="7">
    <location>
        <begin position="183"/>
        <end position="256"/>
    </location>
</feature>
<comment type="pathway">
    <text evidence="5">Amino-acid biosynthesis.</text>
</comment>
<reference evidence="8 9" key="1">
    <citation type="submission" date="2018-05" db="EMBL/GenBank/DDBJ databases">
        <title>Draft genome of Methanospirillum stamsii Pt1.</title>
        <authorList>
            <person name="Dueholm M.S."/>
            <person name="Nielsen P.H."/>
            <person name="Bakmann L.F."/>
            <person name="Otzen D.E."/>
        </authorList>
    </citation>
    <scope>NUCLEOTIDE SEQUENCE [LARGE SCALE GENOMIC DNA]</scope>
    <source>
        <strain evidence="8 9">Pt1</strain>
    </source>
</reference>
<dbReference type="GO" id="GO:0004664">
    <property type="term" value="F:prephenate dehydratase activity"/>
    <property type="evidence" value="ECO:0007669"/>
    <property type="project" value="InterPro"/>
</dbReference>
<dbReference type="SUPFAM" id="SSF53850">
    <property type="entry name" value="Periplasmic binding protein-like II"/>
    <property type="match status" value="1"/>
</dbReference>
<dbReference type="InterPro" id="IPR001086">
    <property type="entry name" value="Preph_deHydtase"/>
</dbReference>
<dbReference type="InterPro" id="IPR045865">
    <property type="entry name" value="ACT-like_dom_sf"/>
</dbReference>
<dbReference type="PROSITE" id="PS00857">
    <property type="entry name" value="PREPHENATE_DEHYDR_1"/>
    <property type="match status" value="1"/>
</dbReference>
<evidence type="ECO:0000313" key="9">
    <source>
        <dbReference type="Proteomes" id="UP000245934"/>
    </source>
</evidence>
<proteinExistence type="predicted"/>
<protein>
    <submittedName>
        <fullName evidence="8">Prephenate dehydratase</fullName>
    </submittedName>
</protein>
<organism evidence="8 9">
    <name type="scientific">Methanospirillum stamsii</name>
    <dbReference type="NCBI Taxonomy" id="1277351"/>
    <lineage>
        <taxon>Archaea</taxon>
        <taxon>Methanobacteriati</taxon>
        <taxon>Methanobacteriota</taxon>
        <taxon>Stenosarchaea group</taxon>
        <taxon>Methanomicrobia</taxon>
        <taxon>Methanomicrobiales</taxon>
        <taxon>Methanospirillaceae</taxon>
        <taxon>Methanospirillum</taxon>
    </lineage>
</organism>
<evidence type="ECO:0000256" key="1">
    <source>
        <dbReference type="ARBA" id="ARBA00022605"/>
    </source>
</evidence>
<dbReference type="InterPro" id="IPR002912">
    <property type="entry name" value="ACT_dom"/>
</dbReference>
<keyword evidence="2" id="KW-0057">Aromatic amino acid biosynthesis</keyword>
<keyword evidence="1" id="KW-0028">Amino-acid biosynthesis</keyword>
<keyword evidence="4" id="KW-0456">Lyase</keyword>
<dbReference type="PROSITE" id="PS00858">
    <property type="entry name" value="PREPHENATE_DEHYDR_2"/>
    <property type="match status" value="1"/>
</dbReference>
<evidence type="ECO:0000256" key="5">
    <source>
        <dbReference type="ARBA" id="ARBA00029440"/>
    </source>
</evidence>
<evidence type="ECO:0000313" key="8">
    <source>
        <dbReference type="EMBL" id="PWR74759.1"/>
    </source>
</evidence>
<keyword evidence="9" id="KW-1185">Reference proteome</keyword>
<dbReference type="OrthoDB" id="8755at2157"/>
<dbReference type="PROSITE" id="PS51671">
    <property type="entry name" value="ACT"/>
    <property type="match status" value="1"/>
</dbReference>
<dbReference type="RefSeq" id="WP_109940521.1">
    <property type="nucleotide sequence ID" value="NZ_CP176366.1"/>
</dbReference>
<comment type="caution">
    <text evidence="8">The sequence shown here is derived from an EMBL/GenBank/DDBJ whole genome shotgun (WGS) entry which is preliminary data.</text>
</comment>
<dbReference type="Proteomes" id="UP000245934">
    <property type="component" value="Unassembled WGS sequence"/>
</dbReference>
<name>A0A2V2N4L4_9EURY</name>
<feature type="domain" description="Prephenate dehydratase" evidence="6">
    <location>
        <begin position="2"/>
        <end position="170"/>
    </location>
</feature>
<dbReference type="CDD" id="cd04905">
    <property type="entry name" value="ACT_CM-PDT"/>
    <property type="match status" value="1"/>
</dbReference>
<dbReference type="PROSITE" id="PS51171">
    <property type="entry name" value="PREPHENATE_DEHYDR_3"/>
    <property type="match status" value="1"/>
</dbReference>
<evidence type="ECO:0000259" key="7">
    <source>
        <dbReference type="PROSITE" id="PS51671"/>
    </source>
</evidence>
<dbReference type="Gene3D" id="3.30.70.260">
    <property type="match status" value="1"/>
</dbReference>
<dbReference type="GO" id="GO:0009094">
    <property type="term" value="P:L-phenylalanine biosynthetic process"/>
    <property type="evidence" value="ECO:0007669"/>
    <property type="project" value="UniProtKB-KW"/>
</dbReference>
<evidence type="ECO:0000256" key="3">
    <source>
        <dbReference type="ARBA" id="ARBA00023222"/>
    </source>
</evidence>
<keyword evidence="3" id="KW-0584">Phenylalanine biosynthesis</keyword>
<gene>
    <name evidence="8" type="ORF">DLD82_07620</name>
</gene>
<accession>A0A2V2N4L4</accession>
<dbReference type="AlphaFoldDB" id="A0A2V2N4L4"/>
<dbReference type="GeneID" id="97610636"/>
<dbReference type="EMBL" id="QGMZ01000015">
    <property type="protein sequence ID" value="PWR74759.1"/>
    <property type="molecule type" value="Genomic_DNA"/>
</dbReference>
<sequence>MTLITLGPEGTFSHDLAQKMDDDIILMPSIGRVFLEVAKTGISGLVPLENSEAGGVTATMDGLMQHELYITKEAYLPVHHSFAADTPKDQISVIFAHPQSHEQCSKYIDSLGLPVIHTESNAASGQAQKERANSAAIISESLAKRYEIPIIDRNIENNLDNITRFIVISSIKGTDAYPQKCSIIADPGENRAGLLYDLLSPFKDSKVNLTRIESRPSKRCMGNYVFFIDIQCEGAWMEAIEKISRITRIKHLGCYQVLGEFPCR</sequence>
<evidence type="ECO:0000256" key="4">
    <source>
        <dbReference type="ARBA" id="ARBA00023239"/>
    </source>
</evidence>
<dbReference type="Pfam" id="PF00800">
    <property type="entry name" value="PDT"/>
    <property type="match status" value="1"/>
</dbReference>
<dbReference type="Gene3D" id="3.40.190.10">
    <property type="entry name" value="Periplasmic binding protein-like II"/>
    <property type="match status" value="2"/>
</dbReference>
<dbReference type="GO" id="GO:0005737">
    <property type="term" value="C:cytoplasm"/>
    <property type="evidence" value="ECO:0007669"/>
    <property type="project" value="TreeGrafter"/>
</dbReference>
<dbReference type="PANTHER" id="PTHR21022:SF19">
    <property type="entry name" value="PREPHENATE DEHYDRATASE-RELATED"/>
    <property type="match status" value="1"/>
</dbReference>
<dbReference type="SUPFAM" id="SSF55021">
    <property type="entry name" value="ACT-like"/>
    <property type="match status" value="1"/>
</dbReference>
<evidence type="ECO:0000259" key="6">
    <source>
        <dbReference type="PROSITE" id="PS51171"/>
    </source>
</evidence>
<dbReference type="InterPro" id="IPR018528">
    <property type="entry name" value="Preph_deHydtase_CS"/>
</dbReference>
<evidence type="ECO:0000256" key="2">
    <source>
        <dbReference type="ARBA" id="ARBA00023141"/>
    </source>
</evidence>